<evidence type="ECO:0000256" key="5">
    <source>
        <dbReference type="SAM" id="MobiDB-lite"/>
    </source>
</evidence>
<dbReference type="PROSITE" id="PS51194">
    <property type="entry name" value="HELICASE_CTER"/>
    <property type="match status" value="1"/>
</dbReference>
<dbReference type="SMART" id="SM00382">
    <property type="entry name" value="AAA"/>
    <property type="match status" value="1"/>
</dbReference>
<dbReference type="SMART" id="SM00490">
    <property type="entry name" value="HELICc"/>
    <property type="match status" value="1"/>
</dbReference>
<dbReference type="NCBIfam" id="TIGR01967">
    <property type="entry name" value="DEAH_box_HrpA"/>
    <property type="match status" value="1"/>
</dbReference>
<feature type="compositionally biased region" description="Basic and acidic residues" evidence="5">
    <location>
        <begin position="464"/>
        <end position="477"/>
    </location>
</feature>
<dbReference type="RefSeq" id="WP_219083915.1">
    <property type="nucleotide sequence ID" value="NZ_CP079216.1"/>
</dbReference>
<evidence type="ECO:0000256" key="2">
    <source>
        <dbReference type="ARBA" id="ARBA00022801"/>
    </source>
</evidence>
<dbReference type="GO" id="GO:0003724">
    <property type="term" value="F:RNA helicase activity"/>
    <property type="evidence" value="ECO:0007669"/>
    <property type="project" value="UniProtKB-EC"/>
</dbReference>
<dbReference type="Pfam" id="PF00271">
    <property type="entry name" value="Helicase_C"/>
    <property type="match status" value="1"/>
</dbReference>
<dbReference type="InterPro" id="IPR010222">
    <property type="entry name" value="RNA_helicase_HrpA"/>
</dbReference>
<protein>
    <submittedName>
        <fullName evidence="8">ATP-dependent RNA helicase HrpA</fullName>
        <ecNumber evidence="8">3.6.4.13</ecNumber>
    </submittedName>
</protein>
<dbReference type="Proteomes" id="UP000824504">
    <property type="component" value="Chromosome"/>
</dbReference>
<dbReference type="Pfam" id="PF11898">
    <property type="entry name" value="DUF3418"/>
    <property type="match status" value="1"/>
</dbReference>
<dbReference type="InterPro" id="IPR011545">
    <property type="entry name" value="DEAD/DEAH_box_helicase_dom"/>
</dbReference>
<feature type="compositionally biased region" description="Polar residues" evidence="5">
    <location>
        <begin position="504"/>
        <end position="513"/>
    </location>
</feature>
<dbReference type="InterPro" id="IPR014001">
    <property type="entry name" value="Helicase_ATP-bd"/>
</dbReference>
<dbReference type="EC" id="3.6.4.13" evidence="8"/>
<dbReference type="PANTHER" id="PTHR18934:SF99">
    <property type="entry name" value="ATP-DEPENDENT RNA HELICASE DHX37-RELATED"/>
    <property type="match status" value="1"/>
</dbReference>
<keyword evidence="3 8" id="KW-0347">Helicase</keyword>
<keyword evidence="4" id="KW-0067">ATP-binding</keyword>
<gene>
    <name evidence="8" type="primary">hrpA</name>
    <name evidence="8" type="ORF">KDB89_05925</name>
</gene>
<dbReference type="SMART" id="SM00847">
    <property type="entry name" value="HA2"/>
    <property type="match status" value="1"/>
</dbReference>
<organism evidence="8 9">
    <name type="scientific">Tessaracoccus palaemonis</name>
    <dbReference type="NCBI Taxonomy" id="2829499"/>
    <lineage>
        <taxon>Bacteria</taxon>
        <taxon>Bacillati</taxon>
        <taxon>Actinomycetota</taxon>
        <taxon>Actinomycetes</taxon>
        <taxon>Propionibacteriales</taxon>
        <taxon>Propionibacteriaceae</taxon>
        <taxon>Tessaracoccus</taxon>
    </lineage>
</organism>
<dbReference type="Pfam" id="PF21010">
    <property type="entry name" value="HA2_C"/>
    <property type="match status" value="1"/>
</dbReference>
<dbReference type="InterPro" id="IPR011709">
    <property type="entry name" value="DEAD-box_helicase_OB_fold"/>
</dbReference>
<evidence type="ECO:0000259" key="7">
    <source>
        <dbReference type="PROSITE" id="PS51194"/>
    </source>
</evidence>
<dbReference type="InterPro" id="IPR024590">
    <property type="entry name" value="HrpA_C"/>
</dbReference>
<dbReference type="InterPro" id="IPR001650">
    <property type="entry name" value="Helicase_C-like"/>
</dbReference>
<dbReference type="SMART" id="SM00487">
    <property type="entry name" value="DEXDc"/>
    <property type="match status" value="1"/>
</dbReference>
<sequence>MTPGDSPPDITVEPGLPIAAEAGRIAQLVRDNQVVVVAGETGSGKTTQLPKICLLAGRQRIAHTQPRRIAARTVAQRIAVECGVELGDFVGYQVRFTRQTSAATRIKVMTDGILLAELTHDEMLRQYDTIIIDEAHERSLNIDFLLGYLKQLLPQRPELRVIVTSATIDTARFSAHFGDAPVVEVSGRTFPVETRYQPLEEGQDEIDGVAAAVEEIVTESGSGDILVFLSGEREIRDAAEAVEALGTGLEVLPLFARLSAADQQRVFHPGVRRRVVLATNVAETSITVPRIRYVVDTGTARISRYSARTKVQRLPIEPVSQASANQRAGRCGRVGPGVAIRLYSEEDFGSRPEFSDPEILRTNLATVILLMAQAGLGDVERFPFVEAPVISQINDGVRVLQELGAIHPRGRHEELRLTATGRTLARMPVDPRLGRMMIEASKRDCLGTVLVLVAGLTVPDLRERPSEAQARAEELHRRFWGGDPSRPAPAEPKESGEPKRHTAHTGTRNQDAPKQSLEGGDFEVLLNIWHYLRRRRRELSGNAFRRMCREEYLHFVRFREWEDLVSQLREVAKELHLDTRPKGTMPDALTSILTGLLSNVGLVQEPGRREAGKRRPLTEYLGARGTRFAIQPGSSLAKSTPSLVMAFELVETSRLWARTVAQVRPEWVEQVAGHVLTRTLSEPSFSPRTATVSASERLTLFGVPIVAGRRTNYAADHPAEARGIFLRSGLVEGQWETRGKLVSANRAVLEEAEKLTDRMRRPDLLISDDELFAFYDGRVPAAVVSGSTFEKWLRGLPKEQWPTLTLDDAVTDPRQLRASDFPDRWDVSGQRLPVSYVFDPGAGGDGVTLTVRLEALAQLHGDPFTWQVPGLRRELATELIRSLPKAVRTSFVPAPDFASRALDWLDERGETGEGSFPEALGRALTALTGTIVEPGQFNAAALDPHLRPTFVVVDRGREVARGADLAELQQRLAPKVAAKLTRSASNITATGATSWTFGDVPTETRLGRGVVGYPALVDEGTTVGVRVFDTRDKADRSHVAGLRRLLTCTNPDPTRWVVSHLGRMEKLSLADSAYPSVPDLLADAWLKSGEQLAAAEGDPVTIRGEAAYAKVALAVRQECPGRTLDVVNTAAHALADVTRARLLIADRPQAAASRDVAAQLDNLFFARFITATPDPWFEHLPRYAAAAVARLEAAASNPARDAQLQAQVDEMEDLYAALTDAQPPGPLSPAVEEIAFLIEEFRVSLFAQQLRTSVPVSAKRIRQAVRAAS</sequence>
<keyword evidence="1" id="KW-0547">Nucleotide-binding</keyword>
<evidence type="ECO:0000259" key="6">
    <source>
        <dbReference type="PROSITE" id="PS51192"/>
    </source>
</evidence>
<evidence type="ECO:0000313" key="8">
    <source>
        <dbReference type="EMBL" id="QXT63989.1"/>
    </source>
</evidence>
<dbReference type="CDD" id="cd18791">
    <property type="entry name" value="SF2_C_RHA"/>
    <property type="match status" value="1"/>
</dbReference>
<feature type="domain" description="Helicase ATP-binding" evidence="6">
    <location>
        <begin position="26"/>
        <end position="186"/>
    </location>
</feature>
<evidence type="ECO:0000256" key="3">
    <source>
        <dbReference type="ARBA" id="ARBA00022806"/>
    </source>
</evidence>
<dbReference type="PROSITE" id="PS51192">
    <property type="entry name" value="HELICASE_ATP_BIND_1"/>
    <property type="match status" value="1"/>
</dbReference>
<proteinExistence type="predicted"/>
<feature type="region of interest" description="Disordered" evidence="5">
    <location>
        <begin position="464"/>
        <end position="516"/>
    </location>
</feature>
<feature type="domain" description="Helicase C-terminal" evidence="7">
    <location>
        <begin position="212"/>
        <end position="375"/>
    </location>
</feature>
<name>A0ABX8SS33_9ACTN</name>
<feature type="compositionally biased region" description="Basic and acidic residues" evidence="5">
    <location>
        <begin position="491"/>
        <end position="500"/>
    </location>
</feature>
<accession>A0ABX8SS33</accession>
<evidence type="ECO:0000256" key="1">
    <source>
        <dbReference type="ARBA" id="ARBA00022741"/>
    </source>
</evidence>
<dbReference type="PANTHER" id="PTHR18934">
    <property type="entry name" value="ATP-DEPENDENT RNA HELICASE"/>
    <property type="match status" value="1"/>
</dbReference>
<dbReference type="EMBL" id="CP079216">
    <property type="protein sequence ID" value="QXT63989.1"/>
    <property type="molecule type" value="Genomic_DNA"/>
</dbReference>
<dbReference type="GO" id="GO:0016787">
    <property type="term" value="F:hydrolase activity"/>
    <property type="evidence" value="ECO:0007669"/>
    <property type="project" value="UniProtKB-KW"/>
</dbReference>
<dbReference type="InterPro" id="IPR003593">
    <property type="entry name" value="AAA+_ATPase"/>
</dbReference>
<dbReference type="Pfam" id="PF07717">
    <property type="entry name" value="OB_NTP_bind"/>
    <property type="match status" value="1"/>
</dbReference>
<evidence type="ECO:0000313" key="9">
    <source>
        <dbReference type="Proteomes" id="UP000824504"/>
    </source>
</evidence>
<keyword evidence="2 8" id="KW-0378">Hydrolase</keyword>
<dbReference type="Pfam" id="PF00270">
    <property type="entry name" value="DEAD"/>
    <property type="match status" value="1"/>
</dbReference>
<reference evidence="8 9" key="1">
    <citation type="submission" date="2021-07" db="EMBL/GenBank/DDBJ databases">
        <title>complete genome sequencing of Tessaracoccus sp.J1M15.</title>
        <authorList>
            <person name="Bae J.-W."/>
            <person name="Kim D.-y."/>
        </authorList>
    </citation>
    <scope>NUCLEOTIDE SEQUENCE [LARGE SCALE GENOMIC DNA]</scope>
    <source>
        <strain evidence="8 9">J1M15</strain>
    </source>
</reference>
<evidence type="ECO:0000256" key="4">
    <source>
        <dbReference type="ARBA" id="ARBA00022840"/>
    </source>
</evidence>
<dbReference type="InterPro" id="IPR007502">
    <property type="entry name" value="Helicase-assoc_dom"/>
</dbReference>
<keyword evidence="9" id="KW-1185">Reference proteome</keyword>